<proteinExistence type="evidence at transcript level"/>
<sequence>MVQSRAKQREAINSYLFLVLFLRSASRGTVLHAHTHTRTHTQTHARAHQNASYVANNSRYVSAGKRNKNNTAFPTVRRAVACVLCAERRPRRPPCVAP</sequence>
<protein>
    <submittedName>
        <fullName evidence="1">Putative secreted protein</fullName>
    </submittedName>
</protein>
<dbReference type="EMBL" id="GBBK01005600">
    <property type="protein sequence ID" value="JAC18882.1"/>
    <property type="molecule type" value="mRNA"/>
</dbReference>
<reference evidence="1" key="1">
    <citation type="submission" date="2014-03" db="EMBL/GenBank/DDBJ databases">
        <title>The sialotranscriptome of Amblyomma triste, Amblyomma parvum and Amblyomma cajennense ticks, uncovered by 454-based RNA-seq.</title>
        <authorList>
            <person name="Garcia G.R."/>
            <person name="Gardinassi L.G."/>
            <person name="Ribeiro J.M."/>
            <person name="Anatriello E."/>
            <person name="Ferreira B.R."/>
            <person name="Moreira H.N."/>
            <person name="Mafra C."/>
            <person name="Olegario M.M."/>
            <person name="Szabo P.J."/>
            <person name="Miranda-Santos I.K."/>
            <person name="Maruyama S.R."/>
        </authorList>
    </citation>
    <scope>NUCLEOTIDE SEQUENCE</scope>
    <source>
        <strain evidence="1">Uberlandia</strain>
        <tissue evidence="1">Salivary glands</tissue>
    </source>
</reference>
<organism evidence="1">
    <name type="scientific">Amblyomma cajennense</name>
    <name type="common">Cayenne tick</name>
    <name type="synonym">Acarus cajennensis</name>
    <dbReference type="NCBI Taxonomy" id="34607"/>
    <lineage>
        <taxon>Eukaryota</taxon>
        <taxon>Metazoa</taxon>
        <taxon>Ecdysozoa</taxon>
        <taxon>Arthropoda</taxon>
        <taxon>Chelicerata</taxon>
        <taxon>Arachnida</taxon>
        <taxon>Acari</taxon>
        <taxon>Parasitiformes</taxon>
        <taxon>Ixodida</taxon>
        <taxon>Ixodoidea</taxon>
        <taxon>Ixodidae</taxon>
        <taxon>Amblyomminae</taxon>
        <taxon>Amblyomma</taxon>
    </lineage>
</organism>
<name>A0A023FBL0_AMBCJ</name>
<evidence type="ECO:0000313" key="1">
    <source>
        <dbReference type="EMBL" id="JAC18882.1"/>
    </source>
</evidence>
<accession>A0A023FBL0</accession>
<dbReference type="AlphaFoldDB" id="A0A023FBL0"/>